<accession>A0A314YQB2</accession>
<dbReference type="InterPro" id="IPR011059">
    <property type="entry name" value="Metal-dep_hydrolase_composite"/>
</dbReference>
<dbReference type="Proteomes" id="UP000250321">
    <property type="component" value="Unassembled WGS sequence"/>
</dbReference>
<gene>
    <name evidence="1" type="ORF">Pyn_15343</name>
</gene>
<comment type="caution">
    <text evidence="1">The sequence shown here is derived from an EMBL/GenBank/DDBJ whole genome shotgun (WGS) entry which is preliminary data.</text>
</comment>
<keyword evidence="2" id="KW-1185">Reference proteome</keyword>
<dbReference type="Gene3D" id="3.20.20.140">
    <property type="entry name" value="Metal-dependent hydrolases"/>
    <property type="match status" value="1"/>
</dbReference>
<dbReference type="AlphaFoldDB" id="A0A314YQB2"/>
<dbReference type="STRING" id="2094558.A0A314YQB2"/>
<dbReference type="EMBL" id="PJQY01000877">
    <property type="protein sequence ID" value="PQQ07191.1"/>
    <property type="molecule type" value="Genomic_DNA"/>
</dbReference>
<dbReference type="OrthoDB" id="1734934at2759"/>
<evidence type="ECO:0000313" key="1">
    <source>
        <dbReference type="EMBL" id="PQQ07191.1"/>
    </source>
</evidence>
<dbReference type="SUPFAM" id="SSF51338">
    <property type="entry name" value="Composite domain of metallo-dependent hydrolases"/>
    <property type="match status" value="1"/>
</dbReference>
<proteinExistence type="predicted"/>
<organism evidence="1 2">
    <name type="scientific">Prunus yedoensis var. nudiflora</name>
    <dbReference type="NCBI Taxonomy" id="2094558"/>
    <lineage>
        <taxon>Eukaryota</taxon>
        <taxon>Viridiplantae</taxon>
        <taxon>Streptophyta</taxon>
        <taxon>Embryophyta</taxon>
        <taxon>Tracheophyta</taxon>
        <taxon>Spermatophyta</taxon>
        <taxon>Magnoliopsida</taxon>
        <taxon>eudicotyledons</taxon>
        <taxon>Gunneridae</taxon>
        <taxon>Pentapetalae</taxon>
        <taxon>rosids</taxon>
        <taxon>fabids</taxon>
        <taxon>Rosales</taxon>
        <taxon>Rosaceae</taxon>
        <taxon>Amygdaloideae</taxon>
        <taxon>Amygdaleae</taxon>
        <taxon>Prunus</taxon>
    </lineage>
</organism>
<evidence type="ECO:0000313" key="2">
    <source>
        <dbReference type="Proteomes" id="UP000250321"/>
    </source>
</evidence>
<reference evidence="1 2" key="1">
    <citation type="submission" date="2018-02" db="EMBL/GenBank/DDBJ databases">
        <title>Draft genome of wild Prunus yedoensis var. nudiflora.</title>
        <authorList>
            <person name="Baek S."/>
            <person name="Kim J.-H."/>
            <person name="Choi K."/>
            <person name="Kim G.-B."/>
            <person name="Cho A."/>
            <person name="Jang H."/>
            <person name="Shin C.-H."/>
            <person name="Yu H.-J."/>
            <person name="Mun J.-H."/>
        </authorList>
    </citation>
    <scope>NUCLEOTIDE SEQUENCE [LARGE SCALE GENOMIC DNA]</scope>
    <source>
        <strain evidence="2">cv. Jeju island</strain>
        <tissue evidence="1">Leaf</tissue>
    </source>
</reference>
<sequence length="73" mass="8113">MRFSLPTVIEISDLACKRSARLAGQELKGAIAIGNHADMVVWDPDVEFDLDDGHPVYLKHSVCLPYVSSVHMF</sequence>
<name>A0A314YQB2_PRUYE</name>
<dbReference type="GO" id="GO:0016810">
    <property type="term" value="F:hydrolase activity, acting on carbon-nitrogen (but not peptide) bonds"/>
    <property type="evidence" value="ECO:0007669"/>
    <property type="project" value="InterPro"/>
</dbReference>
<protein>
    <submittedName>
        <fullName evidence="1">Allantoinase isoform X1</fullName>
    </submittedName>
</protein>